<dbReference type="EMBL" id="CAEZUY010000014">
    <property type="protein sequence ID" value="CAB4609397.1"/>
    <property type="molecule type" value="Genomic_DNA"/>
</dbReference>
<evidence type="ECO:0000313" key="14">
    <source>
        <dbReference type="EMBL" id="CAB5012159.1"/>
    </source>
</evidence>
<keyword evidence="5 7" id="KW-1133">Transmembrane helix</keyword>
<dbReference type="EMBL" id="CAFBPI010000023">
    <property type="protein sequence ID" value="CAB5012159.1"/>
    <property type="molecule type" value="Genomic_DNA"/>
</dbReference>
<dbReference type="InterPro" id="IPR007227">
    <property type="entry name" value="Cell_shape_determining_MreD"/>
</dbReference>
<evidence type="ECO:0000313" key="8">
    <source>
        <dbReference type="EMBL" id="CAB4535167.1"/>
    </source>
</evidence>
<feature type="transmembrane region" description="Helical" evidence="7">
    <location>
        <begin position="52"/>
        <end position="68"/>
    </location>
</feature>
<dbReference type="EMBL" id="CAEZSC010000036">
    <property type="protein sequence ID" value="CAB4535167.1"/>
    <property type="molecule type" value="Genomic_DNA"/>
</dbReference>
<comment type="subcellular location">
    <subcellularLocation>
        <location evidence="1">Cell membrane</location>
        <topology evidence="1">Multi-pass membrane protein</topology>
    </subcellularLocation>
</comment>
<evidence type="ECO:0000256" key="1">
    <source>
        <dbReference type="ARBA" id="ARBA00004651"/>
    </source>
</evidence>
<feature type="transmembrane region" description="Helical" evidence="7">
    <location>
        <begin position="103"/>
        <end position="126"/>
    </location>
</feature>
<keyword evidence="2" id="KW-1003">Cell membrane</keyword>
<gene>
    <name evidence="8" type="ORF">UFOPK1380_00703</name>
    <name evidence="9" type="ORF">UFOPK1778_00483</name>
    <name evidence="10" type="ORF">UFOPK1863_00291</name>
    <name evidence="11" type="ORF">UFOPK2689_00355</name>
    <name evidence="12" type="ORF">UFOPK3555_00794</name>
    <name evidence="13" type="ORF">UFOPK3874_00517</name>
    <name evidence="14" type="ORF">UFOPK4095_00526</name>
</gene>
<evidence type="ECO:0000256" key="4">
    <source>
        <dbReference type="ARBA" id="ARBA00022960"/>
    </source>
</evidence>
<dbReference type="EMBL" id="CAEZUD010000017">
    <property type="protein sequence ID" value="CAB4587753.1"/>
    <property type="molecule type" value="Genomic_DNA"/>
</dbReference>
<evidence type="ECO:0000313" key="13">
    <source>
        <dbReference type="EMBL" id="CAB4960794.1"/>
    </source>
</evidence>
<dbReference type="GO" id="GO:0008360">
    <property type="term" value="P:regulation of cell shape"/>
    <property type="evidence" value="ECO:0007669"/>
    <property type="project" value="UniProtKB-KW"/>
</dbReference>
<evidence type="ECO:0000313" key="10">
    <source>
        <dbReference type="EMBL" id="CAB4609397.1"/>
    </source>
</evidence>
<reference evidence="14" key="1">
    <citation type="submission" date="2020-05" db="EMBL/GenBank/DDBJ databases">
        <authorList>
            <person name="Chiriac C."/>
            <person name="Salcher M."/>
            <person name="Ghai R."/>
            <person name="Kavagutti S V."/>
        </authorList>
    </citation>
    <scope>NUCLEOTIDE SEQUENCE</scope>
</reference>
<evidence type="ECO:0000256" key="6">
    <source>
        <dbReference type="ARBA" id="ARBA00023136"/>
    </source>
</evidence>
<evidence type="ECO:0000313" key="12">
    <source>
        <dbReference type="EMBL" id="CAB4898805.1"/>
    </source>
</evidence>
<evidence type="ECO:0000313" key="9">
    <source>
        <dbReference type="EMBL" id="CAB4587753.1"/>
    </source>
</evidence>
<evidence type="ECO:0000256" key="7">
    <source>
        <dbReference type="SAM" id="Phobius"/>
    </source>
</evidence>
<feature type="transmembrane region" description="Helical" evidence="7">
    <location>
        <begin position="74"/>
        <end position="91"/>
    </location>
</feature>
<keyword evidence="3 7" id="KW-0812">Transmembrane</keyword>
<accession>A0A6J7Q7J7</accession>
<dbReference type="EMBL" id="CAFBME010000081">
    <property type="protein sequence ID" value="CAB4898805.1"/>
    <property type="molecule type" value="Genomic_DNA"/>
</dbReference>
<evidence type="ECO:0000256" key="5">
    <source>
        <dbReference type="ARBA" id="ARBA00022989"/>
    </source>
</evidence>
<feature type="transmembrane region" description="Helical" evidence="7">
    <location>
        <begin position="138"/>
        <end position="162"/>
    </location>
</feature>
<name>A0A6J7Q7J7_9ZZZZ</name>
<dbReference type="GO" id="GO:0005886">
    <property type="term" value="C:plasma membrane"/>
    <property type="evidence" value="ECO:0007669"/>
    <property type="project" value="UniProtKB-SubCell"/>
</dbReference>
<evidence type="ECO:0000313" key="11">
    <source>
        <dbReference type="EMBL" id="CAB4718281.1"/>
    </source>
</evidence>
<keyword evidence="4" id="KW-0133">Cell shape</keyword>
<sequence length="173" mass="18371">MSASRISLSALFLFVVFTVQESAIARINFPITGFSLFLAVLIGLMALEDRSGAIALGFIGGLILDLSPTSNSPFGLWALVLTLVGYVIGANRESIGDFTSRPGAFVLFVALASALTLLLSLILSALVGDQAGNLTRNLVVILGNTLWTFLFAPLVLPLLSLLRNTTLTSRERS</sequence>
<protein>
    <submittedName>
        <fullName evidence="14">Unannotated protein</fullName>
    </submittedName>
</protein>
<evidence type="ECO:0000256" key="3">
    <source>
        <dbReference type="ARBA" id="ARBA00022692"/>
    </source>
</evidence>
<feature type="transmembrane region" description="Helical" evidence="7">
    <location>
        <begin position="31"/>
        <end position="47"/>
    </location>
</feature>
<organism evidence="14">
    <name type="scientific">freshwater metagenome</name>
    <dbReference type="NCBI Taxonomy" id="449393"/>
    <lineage>
        <taxon>unclassified sequences</taxon>
        <taxon>metagenomes</taxon>
        <taxon>ecological metagenomes</taxon>
    </lineage>
</organism>
<keyword evidence="6 7" id="KW-0472">Membrane</keyword>
<evidence type="ECO:0000256" key="2">
    <source>
        <dbReference type="ARBA" id="ARBA00022475"/>
    </source>
</evidence>
<proteinExistence type="predicted"/>
<dbReference type="EMBL" id="CAFBNS010000075">
    <property type="protein sequence ID" value="CAB4960794.1"/>
    <property type="molecule type" value="Genomic_DNA"/>
</dbReference>
<dbReference type="EMBL" id="CAEZYL010000011">
    <property type="protein sequence ID" value="CAB4718281.1"/>
    <property type="molecule type" value="Genomic_DNA"/>
</dbReference>
<dbReference type="Pfam" id="PF04093">
    <property type="entry name" value="MreD"/>
    <property type="match status" value="1"/>
</dbReference>
<dbReference type="AlphaFoldDB" id="A0A6J7Q7J7"/>